<dbReference type="Pfam" id="PF04542">
    <property type="entry name" value="Sigma70_r2"/>
    <property type="match status" value="1"/>
</dbReference>
<reference evidence="7 8" key="1">
    <citation type="submission" date="2016-04" db="EMBL/GenBank/DDBJ databases">
        <title>Complete Genome Sequence of Halotalea alkalilenta IHB B 13600.</title>
        <authorList>
            <person name="Swarnkar M.K."/>
            <person name="Sharma A."/>
            <person name="Kaushal K."/>
            <person name="Soni R."/>
            <person name="Rana S."/>
            <person name="Singh A.K."/>
            <person name="Gulati A."/>
        </authorList>
    </citation>
    <scope>NUCLEOTIDE SEQUENCE [LARGE SCALE GENOMIC DNA]</scope>
    <source>
        <strain evidence="7 8">IHB B 13600</strain>
    </source>
</reference>
<name>A0A172YDV2_9GAMM</name>
<dbReference type="SUPFAM" id="SSF88946">
    <property type="entry name" value="Sigma2 domain of RNA polymerase sigma factors"/>
    <property type="match status" value="1"/>
</dbReference>
<dbReference type="InterPro" id="IPR013325">
    <property type="entry name" value="RNA_pol_sigma_r2"/>
</dbReference>
<dbReference type="PANTHER" id="PTHR43133:SF63">
    <property type="entry name" value="RNA POLYMERASE SIGMA FACTOR FECI-RELATED"/>
    <property type="match status" value="1"/>
</dbReference>
<keyword evidence="3" id="KW-0731">Sigma factor</keyword>
<proteinExistence type="inferred from homology"/>
<dbReference type="GO" id="GO:0006352">
    <property type="term" value="P:DNA-templated transcription initiation"/>
    <property type="evidence" value="ECO:0007669"/>
    <property type="project" value="InterPro"/>
</dbReference>
<dbReference type="Gene3D" id="1.10.10.10">
    <property type="entry name" value="Winged helix-like DNA-binding domain superfamily/Winged helix DNA-binding domain"/>
    <property type="match status" value="1"/>
</dbReference>
<dbReference type="NCBIfam" id="TIGR02937">
    <property type="entry name" value="sigma70-ECF"/>
    <property type="match status" value="1"/>
</dbReference>
<evidence type="ECO:0000259" key="5">
    <source>
        <dbReference type="Pfam" id="PF04542"/>
    </source>
</evidence>
<evidence type="ECO:0000256" key="3">
    <source>
        <dbReference type="ARBA" id="ARBA00023082"/>
    </source>
</evidence>
<dbReference type="InterPro" id="IPR039425">
    <property type="entry name" value="RNA_pol_sigma-70-like"/>
</dbReference>
<keyword evidence="8" id="KW-1185">Reference proteome</keyword>
<gene>
    <name evidence="7" type="ORF">A5892_08025</name>
</gene>
<evidence type="ECO:0000256" key="4">
    <source>
        <dbReference type="ARBA" id="ARBA00023163"/>
    </source>
</evidence>
<keyword evidence="2" id="KW-0805">Transcription regulation</keyword>
<dbReference type="InterPro" id="IPR014284">
    <property type="entry name" value="RNA_pol_sigma-70_dom"/>
</dbReference>
<dbReference type="STRING" id="376489.A5892_08025"/>
<dbReference type="KEGG" id="haa:A5892_08025"/>
<feature type="domain" description="RNA polymerase sigma-70 region 2" evidence="5">
    <location>
        <begin position="8"/>
        <end position="75"/>
    </location>
</feature>
<evidence type="ECO:0000313" key="7">
    <source>
        <dbReference type="EMBL" id="ANF57417.1"/>
    </source>
</evidence>
<evidence type="ECO:0000313" key="8">
    <source>
        <dbReference type="Proteomes" id="UP000077875"/>
    </source>
</evidence>
<keyword evidence="4" id="KW-0804">Transcription</keyword>
<dbReference type="EMBL" id="CP015243">
    <property type="protein sequence ID" value="ANF57417.1"/>
    <property type="molecule type" value="Genomic_DNA"/>
</dbReference>
<accession>A0A172YDV2</accession>
<sequence length="163" mass="18403">MVHDVHSLYSHHRAWLARWLTGRLDDPGAASDLVQDTFLRLLGVDARQLERLHEPRAYLVTVARHLLIDHQRRRALERALLEALAACPASSVPSSEEQMIMLETLLEIERLLDGLAPKVRSAFLMARLEGLDQAEIARRLGVSTRSVRRYLVEALSHCLQASG</sequence>
<dbReference type="InterPro" id="IPR013249">
    <property type="entry name" value="RNA_pol_sigma70_r4_t2"/>
</dbReference>
<dbReference type="SUPFAM" id="SSF88659">
    <property type="entry name" value="Sigma3 and sigma4 domains of RNA polymerase sigma factors"/>
    <property type="match status" value="1"/>
</dbReference>
<comment type="similarity">
    <text evidence="1">Belongs to the sigma-70 factor family. ECF subfamily.</text>
</comment>
<evidence type="ECO:0000256" key="1">
    <source>
        <dbReference type="ARBA" id="ARBA00010641"/>
    </source>
</evidence>
<dbReference type="RefSeq" id="WP_064122367.1">
    <property type="nucleotide sequence ID" value="NZ_CP015243.1"/>
</dbReference>
<dbReference type="PANTHER" id="PTHR43133">
    <property type="entry name" value="RNA POLYMERASE ECF-TYPE SIGMA FACTO"/>
    <property type="match status" value="1"/>
</dbReference>
<dbReference type="GO" id="GO:0003677">
    <property type="term" value="F:DNA binding"/>
    <property type="evidence" value="ECO:0007669"/>
    <property type="project" value="InterPro"/>
</dbReference>
<dbReference type="AlphaFoldDB" id="A0A172YDV2"/>
<feature type="domain" description="RNA polymerase sigma factor 70 region 4 type 2" evidence="6">
    <location>
        <begin position="106"/>
        <end position="158"/>
    </location>
</feature>
<dbReference type="InterPro" id="IPR007627">
    <property type="entry name" value="RNA_pol_sigma70_r2"/>
</dbReference>
<dbReference type="GO" id="GO:0016987">
    <property type="term" value="F:sigma factor activity"/>
    <property type="evidence" value="ECO:0007669"/>
    <property type="project" value="UniProtKB-KW"/>
</dbReference>
<protein>
    <submittedName>
        <fullName evidence="7">RNA polymerase subunit sigma</fullName>
    </submittedName>
</protein>
<evidence type="ECO:0000259" key="6">
    <source>
        <dbReference type="Pfam" id="PF08281"/>
    </source>
</evidence>
<dbReference type="InterPro" id="IPR013324">
    <property type="entry name" value="RNA_pol_sigma_r3/r4-like"/>
</dbReference>
<dbReference type="Gene3D" id="1.10.1740.10">
    <property type="match status" value="1"/>
</dbReference>
<organism evidence="7 8">
    <name type="scientific">Halotalea alkalilenta</name>
    <dbReference type="NCBI Taxonomy" id="376489"/>
    <lineage>
        <taxon>Bacteria</taxon>
        <taxon>Pseudomonadati</taxon>
        <taxon>Pseudomonadota</taxon>
        <taxon>Gammaproteobacteria</taxon>
        <taxon>Oceanospirillales</taxon>
        <taxon>Halomonadaceae</taxon>
        <taxon>Halotalea</taxon>
    </lineage>
</organism>
<evidence type="ECO:0000256" key="2">
    <source>
        <dbReference type="ARBA" id="ARBA00023015"/>
    </source>
</evidence>
<dbReference type="Proteomes" id="UP000077875">
    <property type="component" value="Chromosome"/>
</dbReference>
<dbReference type="Pfam" id="PF08281">
    <property type="entry name" value="Sigma70_r4_2"/>
    <property type="match status" value="1"/>
</dbReference>
<dbReference type="InterPro" id="IPR036388">
    <property type="entry name" value="WH-like_DNA-bd_sf"/>
</dbReference>